<dbReference type="GO" id="GO:0005874">
    <property type="term" value="C:microtubule"/>
    <property type="evidence" value="ECO:0007669"/>
    <property type="project" value="UniProtKB-KW"/>
</dbReference>
<dbReference type="GO" id="GO:0000922">
    <property type="term" value="C:spindle pole"/>
    <property type="evidence" value="ECO:0007669"/>
    <property type="project" value="InterPro"/>
</dbReference>
<keyword evidence="14" id="KW-1185">Reference proteome</keyword>
<evidence type="ECO:0000256" key="5">
    <source>
        <dbReference type="ARBA" id="ARBA00023212"/>
    </source>
</evidence>
<dbReference type="EMBL" id="KL226357">
    <property type="protein sequence ID" value="KFM12621.1"/>
    <property type="molecule type" value="Genomic_DNA"/>
</dbReference>
<dbReference type="GO" id="GO:0043015">
    <property type="term" value="F:gamma-tubulin binding"/>
    <property type="evidence" value="ECO:0007669"/>
    <property type="project" value="InterPro"/>
</dbReference>
<dbReference type="Pfam" id="PF17681">
    <property type="entry name" value="GCP_N_terminal"/>
    <property type="match status" value="1"/>
</dbReference>
<evidence type="ECO:0000259" key="12">
    <source>
        <dbReference type="Pfam" id="PF19340"/>
    </source>
</evidence>
<dbReference type="Proteomes" id="UP000053286">
    <property type="component" value="Unassembled WGS sequence"/>
</dbReference>
<comment type="function">
    <text evidence="7">Component of the gamma-tubulin ring complex (gTuRC) which mediates microtubule nucleation. The gTuRC regulates the minus-end nucleation of alpha-beta tubulin heterodimers that grow into microtubule protafilaments, a critical step in centrosome duplication and spindle formation.</text>
</comment>
<feature type="compositionally biased region" description="Polar residues" evidence="9">
    <location>
        <begin position="891"/>
        <end position="900"/>
    </location>
</feature>
<dbReference type="Pfam" id="PF19340">
    <property type="entry name" value="GCP6_N"/>
    <property type="match status" value="1"/>
</dbReference>
<dbReference type="Pfam" id="PF04130">
    <property type="entry name" value="GCP_C_terminal"/>
    <property type="match status" value="1"/>
</dbReference>
<evidence type="ECO:0000313" key="14">
    <source>
        <dbReference type="Proteomes" id="UP000053286"/>
    </source>
</evidence>
<evidence type="ECO:0000259" key="10">
    <source>
        <dbReference type="Pfam" id="PF04130"/>
    </source>
</evidence>
<dbReference type="GO" id="GO:0051225">
    <property type="term" value="P:spindle assembly"/>
    <property type="evidence" value="ECO:0007669"/>
    <property type="project" value="TreeGrafter"/>
</dbReference>
<dbReference type="STRING" id="9233.A0A087RGL7"/>
<gene>
    <name evidence="13" type="ORF">AS27_03464</name>
</gene>
<feature type="compositionally biased region" description="Basic and acidic residues" evidence="9">
    <location>
        <begin position="1230"/>
        <end position="1244"/>
    </location>
</feature>
<feature type="domain" description="Gamma tubulin complex component protein N-terminal" evidence="11">
    <location>
        <begin position="355"/>
        <end position="617"/>
    </location>
</feature>
<keyword evidence="3" id="KW-0963">Cytoplasm</keyword>
<dbReference type="GO" id="GO:0051321">
    <property type="term" value="P:meiotic cell cycle"/>
    <property type="evidence" value="ECO:0007669"/>
    <property type="project" value="TreeGrafter"/>
</dbReference>
<comment type="subcellular location">
    <subcellularLocation>
        <location evidence="1">Cytoplasm</location>
        <location evidence="1">Cytoskeleton</location>
        <location evidence="1">Microtubule organizing center</location>
        <location evidence="1">Centrosome</location>
    </subcellularLocation>
</comment>
<feature type="compositionally biased region" description="Polar residues" evidence="9">
    <location>
        <begin position="263"/>
        <end position="277"/>
    </location>
</feature>
<dbReference type="InterPro" id="IPR007259">
    <property type="entry name" value="GCP"/>
</dbReference>
<dbReference type="GO" id="GO:0031122">
    <property type="term" value="P:cytoplasmic microtubule organization"/>
    <property type="evidence" value="ECO:0007669"/>
    <property type="project" value="TreeGrafter"/>
</dbReference>
<feature type="compositionally biased region" description="Basic and acidic residues" evidence="9">
    <location>
        <begin position="1352"/>
        <end position="1364"/>
    </location>
</feature>
<dbReference type="PANTHER" id="PTHR19302">
    <property type="entry name" value="GAMMA TUBULIN COMPLEX PROTEIN"/>
    <property type="match status" value="1"/>
</dbReference>
<evidence type="ECO:0000256" key="2">
    <source>
        <dbReference type="ARBA" id="ARBA00010337"/>
    </source>
</evidence>
<protein>
    <recommendedName>
        <fullName evidence="6">Gamma-tubulin complex component 6</fullName>
    </recommendedName>
</protein>
<dbReference type="Gene3D" id="1.20.120.1900">
    <property type="entry name" value="Gamma-tubulin complex, C-terminal domain"/>
    <property type="match status" value="1"/>
</dbReference>
<dbReference type="InterPro" id="IPR045818">
    <property type="entry name" value="GCP6_N"/>
</dbReference>
<dbReference type="GO" id="GO:0007020">
    <property type="term" value="P:microtubule nucleation"/>
    <property type="evidence" value="ECO:0007669"/>
    <property type="project" value="InterPro"/>
</dbReference>
<name>A0A087RGL7_APTFO</name>
<dbReference type="FunFam" id="1.20.120.1900:FF:000004">
    <property type="entry name" value="gamma-tubulin complex component 6 isoform X1"/>
    <property type="match status" value="1"/>
</dbReference>
<feature type="region of interest" description="Disordered" evidence="9">
    <location>
        <begin position="1176"/>
        <end position="1261"/>
    </location>
</feature>
<evidence type="ECO:0000256" key="6">
    <source>
        <dbReference type="ARBA" id="ARBA00071901"/>
    </source>
</evidence>
<dbReference type="InterPro" id="IPR040457">
    <property type="entry name" value="GCP_C"/>
</dbReference>
<sequence length="1772" mass="201702">MESITQLFNDLCEAHLTVLPWKVHLGRQQISKRRAKQNLKRVAYNALFINLFQDEARKLQSNISRLPVKNKILMLSFNLRVGGLGAEADRLENLVEELETAECLPFTEVNSVLDLLVQLAGTGPPQLVPQKKDYFLNNKYVGRNVKYQGYDYYDVSVFEADIQSLITNEECQFNDAIQKTLQIMEAAPGTGLPAIGLFSQNYPAGDKFEKETRVSLFGALVHSRTYDMDIKLDLPPVPDNADLSGLAIKVPQSIDQSEDEGFQSASNLTPDSQSEPSMTPDIDLWDAVLTYGPSKRRCWERIGYPPGKKEEPYLTEAGREAFDKFYKLREGELQLFSNTVLQLPQLVLMKEPELVKDVLNVLIGVVSTTFSLNQAAQTFVIKEGVYVSGTSPETMHNLLSEVAEYGTYYTRLSRFSLQPVLDSSYSKGLVFQAFTSGLRKYLQYYRACVLSTPPALSLLTISFLFRKLGRQLRYLAELCGIGTTALGISGGAGASFPTGVKLLSYLYKEALNNCSNEHYPVLLSLLKTSCEPYTRFIYDWVYSGVFRDVYGEFMIQVNEDYLCFRDKHYWTHGYVLISKEVEDCVPVFLKHIANDVYICGKTINLLKLCCPRHYICWSDIPVPRISVIFSLEELKEIERDCAVYVGRMERIARYSSISKEEKDLRMEIAKQELIVHARETASKVLKAINDRQISERMALDAKKREQFQKLKEQFAKDQERRLAIKQEEIDDDFSYARELREREKRLKALEEELEKKARQELIDHYSKLSDDAARREQRALWKIQRHKLETARLKFLLEDQKRIEEMLEKLPDGNYRRKLDIIPYKQCQLASDKNPVVRDPHSQVSLFSYINSRKESEPGLEYATSADKALPMPEPTNNNANQHFQPKAAGSESSLQSSEKACSPLYSADSLPESNVNIEDFLSKPQDEQPVAISIQGSLLDEAFRNINSDLSETSQVSENQPVLRGALEGEDNAPLHQQNEYDFNTVLRPSAAWQGHVRVGENVFDVEYRRPRWNIHGHASDANIRVGEYVPQVDTYQPHSSPYGHSSDSHIEISSYTSEVESSRPRWNIHGHVSEAHIKIGEYASEVEPSRLRWNTHGHASEANIKVGGYVSNVAPTRPRWNVHGHASDANIKIGENVSEVVSARPRWNIHGHASQSHIKIGELVSDTEPLKSRWSPFGHASQSSIQIGKWAPSTENDPIPHRKTISGPSSDSTVQTVLYSEELSPAEGSRKEAKMSQVKEKTLPQSQSSDSVPVFPDANVKDDKKENIMEEKQEGKIKLSLFSICLRAHESNCKLNAVFNLLVITVIANVVNKDPSPDSSQSLQAEETEKAIPQDTVPRETLFSEANAPKTKEEEGGEENTWKKEQAYLKSLSDQYCIEKYQDSYDLMSELPVSHLLHHVIPRSYTFPVDPMVQSATDETAVQLSELLSLPVLMKRSITAPLVSHVSLVNKAIVDYYFVELNVEKHFEALRHFLLMEDGEFAQSLSDLLFEKLGSGQTPGELLNPLVLNSILNKALQYSLHGDTQLASNLSFALKYLPEVFKPNAPDALSCLELRYKVDWPLNIVITESCMNKYNKIFSFLLQLKHMVWTLKDVWFHLKRTALVSHASNSVQFRQLQLYKHEMQHFVKVIQGYIANQILHVTWCEFGNKLSSVGNLEEIHRTHAEYLNKAIFRQGLLTEKAAPVMNIIHSIFSLILKFRSQLISQSWSFDAGKQMAVHPNFGLMQQSYNTFKYYSHFLFKVVTKLVNRGYQPHLEDFLLRINFNNYYKDN</sequence>
<evidence type="ECO:0000256" key="9">
    <source>
        <dbReference type="SAM" id="MobiDB-lite"/>
    </source>
</evidence>
<dbReference type="GO" id="GO:0000930">
    <property type="term" value="C:gamma-tubulin complex"/>
    <property type="evidence" value="ECO:0007669"/>
    <property type="project" value="TreeGrafter"/>
</dbReference>
<keyword evidence="5" id="KW-0206">Cytoskeleton</keyword>
<feature type="domain" description="Gamma tubulin complex component C-terminal" evidence="10">
    <location>
        <begin position="1467"/>
        <end position="1769"/>
    </location>
</feature>
<feature type="compositionally biased region" description="Polar residues" evidence="9">
    <location>
        <begin position="875"/>
        <end position="884"/>
    </location>
</feature>
<comment type="similarity">
    <text evidence="2">Belongs to the TUBGCP family.</text>
</comment>
<evidence type="ECO:0000256" key="7">
    <source>
        <dbReference type="ARBA" id="ARBA00093416"/>
    </source>
</evidence>
<feature type="region of interest" description="Disordered" evidence="9">
    <location>
        <begin position="868"/>
        <end position="906"/>
    </location>
</feature>
<feature type="compositionally biased region" description="Polar residues" evidence="9">
    <location>
        <begin position="1208"/>
        <end position="1220"/>
    </location>
</feature>
<keyword evidence="4" id="KW-0493">Microtubule</keyword>
<dbReference type="GO" id="GO:0005813">
    <property type="term" value="C:centrosome"/>
    <property type="evidence" value="ECO:0007669"/>
    <property type="project" value="UniProtKB-SubCell"/>
</dbReference>
<organism evidence="13 14">
    <name type="scientific">Aptenodytes forsteri</name>
    <name type="common">Emperor penguin</name>
    <dbReference type="NCBI Taxonomy" id="9233"/>
    <lineage>
        <taxon>Eukaryota</taxon>
        <taxon>Metazoa</taxon>
        <taxon>Chordata</taxon>
        <taxon>Craniata</taxon>
        <taxon>Vertebrata</taxon>
        <taxon>Euteleostomi</taxon>
        <taxon>Archelosauria</taxon>
        <taxon>Archosauria</taxon>
        <taxon>Dinosauria</taxon>
        <taxon>Saurischia</taxon>
        <taxon>Theropoda</taxon>
        <taxon>Coelurosauria</taxon>
        <taxon>Aves</taxon>
        <taxon>Neognathae</taxon>
        <taxon>Neoaves</taxon>
        <taxon>Aequornithes</taxon>
        <taxon>Sphenisciformes</taxon>
        <taxon>Spheniscidae</taxon>
        <taxon>Aptenodytes</taxon>
    </lineage>
</organism>
<evidence type="ECO:0000313" key="13">
    <source>
        <dbReference type="EMBL" id="KFM12621.1"/>
    </source>
</evidence>
<feature type="domain" description="Gamma-tubulin complex component 6 N-terminal" evidence="12">
    <location>
        <begin position="31"/>
        <end position="344"/>
    </location>
</feature>
<evidence type="ECO:0000256" key="1">
    <source>
        <dbReference type="ARBA" id="ARBA00004300"/>
    </source>
</evidence>
<evidence type="ECO:0000259" key="11">
    <source>
        <dbReference type="Pfam" id="PF17681"/>
    </source>
</evidence>
<dbReference type="GO" id="GO:0000278">
    <property type="term" value="P:mitotic cell cycle"/>
    <property type="evidence" value="ECO:0007669"/>
    <property type="project" value="TreeGrafter"/>
</dbReference>
<evidence type="ECO:0000256" key="3">
    <source>
        <dbReference type="ARBA" id="ARBA00022490"/>
    </source>
</evidence>
<reference evidence="13 14" key="1">
    <citation type="submission" date="2014-04" db="EMBL/GenBank/DDBJ databases">
        <title>Genome evolution of avian class.</title>
        <authorList>
            <person name="Zhang G."/>
            <person name="Li C."/>
        </authorList>
    </citation>
    <scope>NUCLEOTIDE SEQUENCE [LARGE SCALE GENOMIC DNA]</scope>
    <source>
        <strain evidence="13">BGI_AS27</strain>
    </source>
</reference>
<feature type="region of interest" description="Disordered" evidence="9">
    <location>
        <begin position="258"/>
        <end position="279"/>
    </location>
</feature>
<feature type="region of interest" description="Disordered" evidence="9">
    <location>
        <begin position="1316"/>
        <end position="1364"/>
    </location>
</feature>
<dbReference type="InterPro" id="IPR042241">
    <property type="entry name" value="GCP_C_sf"/>
</dbReference>
<dbReference type="PANTHER" id="PTHR19302:SF70">
    <property type="entry name" value="GAMMA-TUBULIN COMPLEX COMPONENT 6"/>
    <property type="match status" value="1"/>
</dbReference>
<dbReference type="GO" id="GO:0051011">
    <property type="term" value="F:microtubule minus-end binding"/>
    <property type="evidence" value="ECO:0007669"/>
    <property type="project" value="TreeGrafter"/>
</dbReference>
<proteinExistence type="inferred from homology"/>
<evidence type="ECO:0000256" key="8">
    <source>
        <dbReference type="ARBA" id="ARBA00093551"/>
    </source>
</evidence>
<dbReference type="InterPro" id="IPR041470">
    <property type="entry name" value="GCP_N"/>
</dbReference>
<evidence type="ECO:0000256" key="4">
    <source>
        <dbReference type="ARBA" id="ARBA00022701"/>
    </source>
</evidence>
<comment type="subunit">
    <text evidence="8">Component of the gamma-tubulin ring complex (gTuRC) consisting of TUBGCP2, TUBGCP3, TUBGCP4, TUBGCP5 and TUBGCP6 and gamma-tubulin TUBG1 or TUBG2. TUBGCP2, TUBGCP3, TUBGCP4, TUBGCP5 and TUBGCP6 assemble in a 5:5:2:1:1 stoichiometry; each is associated with a gamma-tubulin, thereby arranging 14 gamma-tubulins in a helical manner. Gamma-tubulin at the first position is blocked by TUBGCP3 at the last position, allowing 13 protafilaments to grow into a microtubule. The gTuRC (via TUBGCP3 and TUBGCP6) interacts with ACTB and MZT1; the interactions form a luminal bridge that stabilizes the initial structure during complex assembly. The gTuRC (via TUBGCP2) interacts with MZT2A/MZT2B and CDK5RAP2 (via CM1 motif); the interactions play a role in gTuRC activation.</text>
</comment>
<accession>A0A087RGL7</accession>